<keyword evidence="2" id="KW-1185">Reference proteome</keyword>
<organism evidence="1 2">
    <name type="scientific">Saccharopolyspora erythraea</name>
    <name type="common">Streptomyces erythraeus</name>
    <dbReference type="NCBI Taxonomy" id="1836"/>
    <lineage>
        <taxon>Bacteria</taxon>
        <taxon>Bacillati</taxon>
        <taxon>Actinomycetota</taxon>
        <taxon>Actinomycetes</taxon>
        <taxon>Pseudonocardiales</taxon>
        <taxon>Pseudonocardiaceae</taxon>
        <taxon>Saccharopolyspora</taxon>
    </lineage>
</organism>
<dbReference type="Proteomes" id="UP001500729">
    <property type="component" value="Unassembled WGS sequence"/>
</dbReference>
<evidence type="ECO:0000313" key="2">
    <source>
        <dbReference type="Proteomes" id="UP001500729"/>
    </source>
</evidence>
<accession>A0ABN1DJU3</accession>
<dbReference type="RefSeq" id="WP_009947346.1">
    <property type="nucleotide sequence ID" value="NZ_BAAAGS010000039.1"/>
</dbReference>
<evidence type="ECO:0000313" key="1">
    <source>
        <dbReference type="EMBL" id="GAA0545276.1"/>
    </source>
</evidence>
<name>A0ABN1DJU3_SACER</name>
<reference evidence="1 2" key="1">
    <citation type="journal article" date="2019" name="Int. J. Syst. Evol. Microbiol.">
        <title>The Global Catalogue of Microorganisms (GCM) 10K type strain sequencing project: providing services to taxonomists for standard genome sequencing and annotation.</title>
        <authorList>
            <consortium name="The Broad Institute Genomics Platform"/>
            <consortium name="The Broad Institute Genome Sequencing Center for Infectious Disease"/>
            <person name="Wu L."/>
            <person name="Ma J."/>
        </authorList>
    </citation>
    <scope>NUCLEOTIDE SEQUENCE [LARGE SCALE GENOMIC DNA]</scope>
    <source>
        <strain evidence="1 2">JCM 10303</strain>
    </source>
</reference>
<protein>
    <submittedName>
        <fullName evidence="1">Uncharacterized protein</fullName>
    </submittedName>
</protein>
<sequence length="47" mass="5033">MRPAVGAALVRCDECGGHEYGGAPGCAHCAALVDGIVEEEWRWFRAD</sequence>
<proteinExistence type="predicted"/>
<gene>
    <name evidence="1" type="ORF">GCM10009533_50260</name>
</gene>
<comment type="caution">
    <text evidence="1">The sequence shown here is derived from an EMBL/GenBank/DDBJ whole genome shotgun (WGS) entry which is preliminary data.</text>
</comment>
<dbReference type="EMBL" id="BAAAGS010000039">
    <property type="protein sequence ID" value="GAA0545276.1"/>
    <property type="molecule type" value="Genomic_DNA"/>
</dbReference>